<feature type="compositionally biased region" description="Low complexity" evidence="5">
    <location>
        <begin position="32"/>
        <end position="50"/>
    </location>
</feature>
<evidence type="ECO:0000259" key="7">
    <source>
        <dbReference type="PROSITE" id="PS51203"/>
    </source>
</evidence>
<dbReference type="PANTHER" id="PTHR45862">
    <property type="entry name" value="PROTEIN SGT1 HOMOLOG"/>
    <property type="match status" value="1"/>
</dbReference>
<proteinExistence type="inferred from homology"/>
<feature type="domain" description="CS" evidence="7">
    <location>
        <begin position="229"/>
        <end position="318"/>
    </location>
</feature>
<dbReference type="Gene3D" id="2.60.40.790">
    <property type="match status" value="1"/>
</dbReference>
<keyword evidence="9" id="KW-1185">Reference proteome</keyword>
<dbReference type="InterPro" id="IPR011990">
    <property type="entry name" value="TPR-like_helical_dom_sf"/>
</dbReference>
<keyword evidence="2" id="KW-0677">Repeat</keyword>
<feature type="compositionally biased region" description="Gly residues" evidence="5">
    <location>
        <begin position="19"/>
        <end position="31"/>
    </location>
</feature>
<keyword evidence="3 4" id="KW-0802">TPR repeat</keyword>
<reference evidence="8" key="2">
    <citation type="submission" date="2025-09" db="UniProtKB">
        <authorList>
            <consortium name="Ensembl"/>
        </authorList>
    </citation>
    <scope>IDENTIFICATION</scope>
</reference>
<evidence type="ECO:0000313" key="9">
    <source>
        <dbReference type="Proteomes" id="UP000694549"/>
    </source>
</evidence>
<dbReference type="PROSITE" id="PS50005">
    <property type="entry name" value="TPR"/>
    <property type="match status" value="1"/>
</dbReference>
<dbReference type="InterPro" id="IPR044563">
    <property type="entry name" value="Sgt1-like"/>
</dbReference>
<name>A0A8B9UUR5_9AVES</name>
<dbReference type="InterPro" id="IPR013105">
    <property type="entry name" value="TPR_2"/>
</dbReference>
<dbReference type="InterPro" id="IPR019734">
    <property type="entry name" value="TPR_rpt"/>
</dbReference>
<dbReference type="PROSITE" id="PS51203">
    <property type="entry name" value="CS"/>
    <property type="match status" value="1"/>
</dbReference>
<dbReference type="Ensembl" id="ENSAZOT00000014549.1">
    <property type="protein sequence ID" value="ENSAZOP00000013537.1"/>
    <property type="gene ID" value="ENSAZOG00000008681.1"/>
</dbReference>
<dbReference type="GO" id="GO:0051087">
    <property type="term" value="F:protein-folding chaperone binding"/>
    <property type="evidence" value="ECO:0007669"/>
    <property type="project" value="InterPro"/>
</dbReference>
<organism evidence="8 9">
    <name type="scientific">Anas zonorhyncha</name>
    <name type="common">Eastern spot-billed duck</name>
    <dbReference type="NCBI Taxonomy" id="75864"/>
    <lineage>
        <taxon>Eukaryota</taxon>
        <taxon>Metazoa</taxon>
        <taxon>Chordata</taxon>
        <taxon>Craniata</taxon>
        <taxon>Vertebrata</taxon>
        <taxon>Euteleostomi</taxon>
        <taxon>Archelosauria</taxon>
        <taxon>Archosauria</taxon>
        <taxon>Dinosauria</taxon>
        <taxon>Saurischia</taxon>
        <taxon>Theropoda</taxon>
        <taxon>Coelurosauria</taxon>
        <taxon>Aves</taxon>
        <taxon>Neognathae</taxon>
        <taxon>Galloanserae</taxon>
        <taxon>Anseriformes</taxon>
        <taxon>Anatidae</taxon>
        <taxon>Anatinae</taxon>
        <taxon>Anas</taxon>
    </lineage>
</organism>
<protein>
    <submittedName>
        <fullName evidence="8">SGT1 homolog, MIS12 kinetochore complex assembly cochaperone</fullName>
    </submittedName>
</protein>
<dbReference type="SMART" id="SM00028">
    <property type="entry name" value="TPR"/>
    <property type="match status" value="2"/>
</dbReference>
<dbReference type="Pfam" id="PF05002">
    <property type="entry name" value="SGS"/>
    <property type="match status" value="1"/>
</dbReference>
<evidence type="ECO:0000256" key="2">
    <source>
        <dbReference type="ARBA" id="ARBA00022737"/>
    </source>
</evidence>
<dbReference type="SUPFAM" id="SSF48452">
    <property type="entry name" value="TPR-like"/>
    <property type="match status" value="1"/>
</dbReference>
<evidence type="ECO:0000256" key="3">
    <source>
        <dbReference type="ARBA" id="ARBA00022803"/>
    </source>
</evidence>
<dbReference type="Pfam" id="PF04969">
    <property type="entry name" value="CS"/>
    <property type="match status" value="1"/>
</dbReference>
<dbReference type="Pfam" id="PF07719">
    <property type="entry name" value="TPR_2"/>
    <property type="match status" value="1"/>
</dbReference>
<evidence type="ECO:0000256" key="5">
    <source>
        <dbReference type="SAM" id="MobiDB-lite"/>
    </source>
</evidence>
<feature type="repeat" description="TPR" evidence="4">
    <location>
        <begin position="133"/>
        <end position="166"/>
    </location>
</feature>
<reference evidence="8" key="1">
    <citation type="submission" date="2025-08" db="UniProtKB">
        <authorList>
            <consortium name="Ensembl"/>
        </authorList>
    </citation>
    <scope>IDENTIFICATION</scope>
</reference>
<dbReference type="Gene3D" id="1.25.40.10">
    <property type="entry name" value="Tetratricopeptide repeat domain"/>
    <property type="match status" value="1"/>
</dbReference>
<comment type="similarity">
    <text evidence="1">Belongs to the SGT1 family.</text>
</comment>
<evidence type="ECO:0000256" key="4">
    <source>
        <dbReference type="PROSITE-ProRule" id="PRU00339"/>
    </source>
</evidence>
<dbReference type="InterPro" id="IPR007699">
    <property type="entry name" value="SGS_dom"/>
</dbReference>
<sequence>MKKEEATGARRPPSCRAPGGAGGAWRCGGGAPRQASRAGRPRGAAAAASREVSWGQDGGGASSRASAPCGAAVSARQVPPLHPPPPSLLPSASPRPLTPLCFLGRFSDGDIDRDPAAAARELTRALEKNPDDAECYCQRAYAHILLQNYADAVADAKKSLELNPSNAVALLRKGLGEYHIKNYASALESFKEGQRLDNVDDTFTIWIKRCEETLNGSQTEMNTQQQPPSSKIKYDWYQTESQVIVTIMIKNAQKDDVRVQFSEKEMSASVRLPSGEDYNLKLVLLHSIVPEQSTFKVLSTKVEIKMKKPEAVRWEKLEGQGDSPKLKQFTPDTQHLYPSSSHYTRNWDKLVVEIKEEEKNEKLEGDAALNKLFQQIYSDGTDEVKRAMNKSFMESGGTVLSTNWSDVGKRKVEVNPPDDMEWKKF</sequence>
<dbReference type="GO" id="GO:0005737">
    <property type="term" value="C:cytoplasm"/>
    <property type="evidence" value="ECO:0007669"/>
    <property type="project" value="UniProtKB-ARBA"/>
</dbReference>
<dbReference type="Proteomes" id="UP000694549">
    <property type="component" value="Unplaced"/>
</dbReference>
<evidence type="ECO:0000256" key="1">
    <source>
        <dbReference type="ARBA" id="ARBA00008509"/>
    </source>
</evidence>
<dbReference type="SUPFAM" id="SSF49764">
    <property type="entry name" value="HSP20-like chaperones"/>
    <property type="match status" value="1"/>
</dbReference>
<dbReference type="InterPro" id="IPR007052">
    <property type="entry name" value="CS_dom"/>
</dbReference>
<dbReference type="InterPro" id="IPR008978">
    <property type="entry name" value="HSP20-like_chaperone"/>
</dbReference>
<dbReference type="FunFam" id="2.60.40.790:FF:000012">
    <property type="entry name" value="SGT1 homolog, MIS12 kinetochore complex assembly cochaperone"/>
    <property type="match status" value="1"/>
</dbReference>
<feature type="region of interest" description="Disordered" evidence="5">
    <location>
        <begin position="1"/>
        <end position="93"/>
    </location>
</feature>
<dbReference type="PROSITE" id="PS51048">
    <property type="entry name" value="SGS"/>
    <property type="match status" value="1"/>
</dbReference>
<feature type="domain" description="SGS" evidence="6">
    <location>
        <begin position="336"/>
        <end position="425"/>
    </location>
</feature>
<evidence type="ECO:0000259" key="6">
    <source>
        <dbReference type="PROSITE" id="PS51048"/>
    </source>
</evidence>
<evidence type="ECO:0000313" key="8">
    <source>
        <dbReference type="Ensembl" id="ENSAZOP00000013537.1"/>
    </source>
</evidence>
<dbReference type="CDD" id="cd06489">
    <property type="entry name" value="p23_CS_hSgt1_like"/>
    <property type="match status" value="1"/>
</dbReference>
<dbReference type="AlphaFoldDB" id="A0A8B9UUR5"/>
<accession>A0A8B9UUR5</accession>